<evidence type="ECO:0000256" key="5">
    <source>
        <dbReference type="SAM" id="SignalP"/>
    </source>
</evidence>
<dbReference type="Pfam" id="PF01625">
    <property type="entry name" value="PMSR"/>
    <property type="match status" value="1"/>
</dbReference>
<dbReference type="Proteomes" id="UP000284395">
    <property type="component" value="Unassembled WGS sequence"/>
</dbReference>
<evidence type="ECO:0000256" key="1">
    <source>
        <dbReference type="ARBA" id="ARBA00023002"/>
    </source>
</evidence>
<dbReference type="AlphaFoldDB" id="A0A420EP70"/>
<comment type="similarity">
    <text evidence="4">Belongs to the MsrA Met sulfoxide reductase family.</text>
</comment>
<comment type="caution">
    <text evidence="7">The sequence shown here is derived from an EMBL/GenBank/DDBJ whole genome shotgun (WGS) entry which is preliminary data.</text>
</comment>
<evidence type="ECO:0000313" key="7">
    <source>
        <dbReference type="EMBL" id="RKF22477.1"/>
    </source>
</evidence>
<keyword evidence="8" id="KW-1185">Reference proteome</keyword>
<evidence type="ECO:0000313" key="8">
    <source>
        <dbReference type="Proteomes" id="UP000284395"/>
    </source>
</evidence>
<dbReference type="InterPro" id="IPR036509">
    <property type="entry name" value="Met_Sox_Rdtase_MsrA_sf"/>
</dbReference>
<dbReference type="HAMAP" id="MF_01401">
    <property type="entry name" value="MsrA"/>
    <property type="match status" value="1"/>
</dbReference>
<dbReference type="OrthoDB" id="4174719at2"/>
<dbReference type="GO" id="GO:0033744">
    <property type="term" value="F:L-methionine:thioredoxin-disulfide S-oxidoreductase activity"/>
    <property type="evidence" value="ECO:0007669"/>
    <property type="project" value="RHEA"/>
</dbReference>
<feature type="chain" id="PRO_5019303897" description="Peptide methionine sulfoxide reductase MsrA" evidence="5">
    <location>
        <begin position="25"/>
        <end position="228"/>
    </location>
</feature>
<comment type="catalytic activity">
    <reaction evidence="2 4">
        <text>L-methionyl-[protein] + [thioredoxin]-disulfide + H2O = L-methionyl-(S)-S-oxide-[protein] + [thioredoxin]-dithiol</text>
        <dbReference type="Rhea" id="RHEA:14217"/>
        <dbReference type="Rhea" id="RHEA-COMP:10698"/>
        <dbReference type="Rhea" id="RHEA-COMP:10700"/>
        <dbReference type="Rhea" id="RHEA-COMP:12313"/>
        <dbReference type="Rhea" id="RHEA-COMP:12315"/>
        <dbReference type="ChEBI" id="CHEBI:15377"/>
        <dbReference type="ChEBI" id="CHEBI:16044"/>
        <dbReference type="ChEBI" id="CHEBI:29950"/>
        <dbReference type="ChEBI" id="CHEBI:44120"/>
        <dbReference type="ChEBI" id="CHEBI:50058"/>
        <dbReference type="EC" id="1.8.4.11"/>
    </reaction>
</comment>
<evidence type="ECO:0000259" key="6">
    <source>
        <dbReference type="Pfam" id="PF01625"/>
    </source>
</evidence>
<evidence type="ECO:0000256" key="2">
    <source>
        <dbReference type="ARBA" id="ARBA00047806"/>
    </source>
</evidence>
<protein>
    <recommendedName>
        <fullName evidence="4">Peptide methionine sulfoxide reductase MsrA</fullName>
        <shortName evidence="4">Protein-methionine-S-oxide reductase</shortName>
        <ecNumber evidence="4">1.8.4.11</ecNumber>
    </recommendedName>
    <alternativeName>
        <fullName evidence="4">Peptide-methionine (S)-S-oxide reductase</fullName>
        <shortName evidence="4">Peptide Met(O) reductase</shortName>
    </alternativeName>
</protein>
<dbReference type="GO" id="GO:0008113">
    <property type="term" value="F:peptide-methionine (S)-S-oxide reductase activity"/>
    <property type="evidence" value="ECO:0007669"/>
    <property type="project" value="UniProtKB-UniRule"/>
</dbReference>
<evidence type="ECO:0000256" key="4">
    <source>
        <dbReference type="HAMAP-Rule" id="MF_01401"/>
    </source>
</evidence>
<comment type="catalytic activity">
    <reaction evidence="3 4">
        <text>[thioredoxin]-disulfide + L-methionine + H2O = L-methionine (S)-S-oxide + [thioredoxin]-dithiol</text>
        <dbReference type="Rhea" id="RHEA:19993"/>
        <dbReference type="Rhea" id="RHEA-COMP:10698"/>
        <dbReference type="Rhea" id="RHEA-COMP:10700"/>
        <dbReference type="ChEBI" id="CHEBI:15377"/>
        <dbReference type="ChEBI" id="CHEBI:29950"/>
        <dbReference type="ChEBI" id="CHEBI:50058"/>
        <dbReference type="ChEBI" id="CHEBI:57844"/>
        <dbReference type="ChEBI" id="CHEBI:58772"/>
        <dbReference type="EC" id="1.8.4.11"/>
    </reaction>
</comment>
<dbReference type="RefSeq" id="WP_120323675.1">
    <property type="nucleotide sequence ID" value="NZ_RAPF01000002.1"/>
</dbReference>
<proteinExistence type="inferred from homology"/>
<feature type="domain" description="Peptide methionine sulphoxide reductase MsrA" evidence="6">
    <location>
        <begin position="49"/>
        <end position="201"/>
    </location>
</feature>
<feature type="active site" evidence="4">
    <location>
        <position position="56"/>
    </location>
</feature>
<dbReference type="Gene3D" id="3.30.1060.10">
    <property type="entry name" value="Peptide methionine sulphoxide reductase MsrA"/>
    <property type="match status" value="1"/>
</dbReference>
<dbReference type="EMBL" id="RAPF01000002">
    <property type="protein sequence ID" value="RKF22477.1"/>
    <property type="molecule type" value="Genomic_DNA"/>
</dbReference>
<comment type="function">
    <text evidence="4">Has an important function as a repair enzyme for proteins that have been inactivated by oxidation. Catalyzes the reversible oxidation-reduction of methionine sulfoxide in proteins to methionine.</text>
</comment>
<dbReference type="PANTHER" id="PTHR43774:SF1">
    <property type="entry name" value="PEPTIDE METHIONINE SULFOXIDE REDUCTASE MSRA 2"/>
    <property type="match status" value="1"/>
</dbReference>
<accession>A0A420EP70</accession>
<reference evidence="7 8" key="1">
    <citation type="submission" date="2018-09" db="EMBL/GenBank/DDBJ databases">
        <title>Altererythrobacter spongiae sp. nov., isolated from a marine sponge.</title>
        <authorList>
            <person name="Zhuang L."/>
            <person name="Luo L."/>
        </authorList>
    </citation>
    <scope>NUCLEOTIDE SEQUENCE [LARGE SCALE GENOMIC DNA]</scope>
    <source>
        <strain evidence="7 8">HN-Y73</strain>
    </source>
</reference>
<dbReference type="NCBIfam" id="TIGR00401">
    <property type="entry name" value="msrA"/>
    <property type="match status" value="1"/>
</dbReference>
<keyword evidence="1 4" id="KW-0560">Oxidoreductase</keyword>
<keyword evidence="5" id="KW-0732">Signal</keyword>
<dbReference type="PROSITE" id="PS51257">
    <property type="entry name" value="PROKAR_LIPOPROTEIN"/>
    <property type="match status" value="1"/>
</dbReference>
<evidence type="ECO:0000256" key="3">
    <source>
        <dbReference type="ARBA" id="ARBA00048782"/>
    </source>
</evidence>
<name>A0A420EP70_9SPHN</name>
<gene>
    <name evidence="4 7" type="primary">msrA</name>
    <name evidence="7" type="ORF">D6851_04420</name>
</gene>
<organism evidence="7 8">
    <name type="scientific">Altericroceibacterium spongiae</name>
    <dbReference type="NCBI Taxonomy" id="2320269"/>
    <lineage>
        <taxon>Bacteria</taxon>
        <taxon>Pseudomonadati</taxon>
        <taxon>Pseudomonadota</taxon>
        <taxon>Alphaproteobacteria</taxon>
        <taxon>Sphingomonadales</taxon>
        <taxon>Erythrobacteraceae</taxon>
        <taxon>Altericroceibacterium</taxon>
    </lineage>
</organism>
<sequence length="228" mass="25338">MRRRISAFAAFFMALAASACQGHAASAAENIVRAPVAARQAEEATGLKTAIFAGGCFWGVEAVFSHVKGVRSAVSGYHGGTKADASYRRVTSGKTGHAEAVKVVYNPEKIRYDQLVRIFFSVIADPTLSDRQGPDIGTQYRAALVPLDSEQRLVAQAYLKQMKASGLWQDPIVTRIEPLRTFYKAEKYHQDFARKHPDNGYIRRWDAPKVRALKRLYPAVYRADFVRG</sequence>
<dbReference type="EC" id="1.8.4.11" evidence="4"/>
<feature type="signal peptide" evidence="5">
    <location>
        <begin position="1"/>
        <end position="24"/>
    </location>
</feature>
<dbReference type="SUPFAM" id="SSF55068">
    <property type="entry name" value="Peptide methionine sulfoxide reductase"/>
    <property type="match status" value="1"/>
</dbReference>
<dbReference type="PANTHER" id="PTHR43774">
    <property type="entry name" value="PEPTIDE METHIONINE SULFOXIDE REDUCTASE"/>
    <property type="match status" value="1"/>
</dbReference>
<dbReference type="InterPro" id="IPR002569">
    <property type="entry name" value="Met_Sox_Rdtase_MsrA_dom"/>
</dbReference>